<dbReference type="EMBL" id="WYDN01000008">
    <property type="protein sequence ID" value="NAZ16497.1"/>
    <property type="molecule type" value="Genomic_DNA"/>
</dbReference>
<dbReference type="Pfam" id="PF00881">
    <property type="entry name" value="Nitroreductase"/>
    <property type="match status" value="1"/>
</dbReference>
<proteinExistence type="predicted"/>
<dbReference type="PANTHER" id="PTHR43745:SF2">
    <property type="entry name" value="NITROREDUCTASE MJ1384-RELATED"/>
    <property type="match status" value="1"/>
</dbReference>
<feature type="domain" description="Nitroreductase" evidence="1">
    <location>
        <begin position="412"/>
        <end position="585"/>
    </location>
</feature>
<sequence>MTQVTENPPSAVGAATVREAGQGWAGVHCYLHLDVVQTDRFITECVAPAAQRLIGTGKAASWFFLRYWHGGPHVRIRFRDAQAPDLHQFDEHVRAWLSRQAYAAQQLDETGFRAHFGSLDPEQWRQHGDVVRAGYLPETERYGGPKGLAACESVFQVSSDIAVSVLRSDDRSKVLMIGLDLLMAALSATGDQALDVVRSARRYFASWDFVEETRTDGQAARDRAEAMRRANPGQWTRRSAQIEQVVHSQPQTTHGVWHRAISELMGTLRRLAADGELIGDPMGIFWSVVHMMNNRLGLSIGDERAISWLASRVHPGWNAPADFFDDGLAAPDRGYLEASKYDRSLMASAQLPKSEVRSARPTTRHAGQDVPLPAAAALETSLDAALQARASSYGDYGGAIGLAELATLLGSAVGVAAGRQVQLPGRSLSFRTYPSPSAAYPTQVLLAAWSVDGLEPGIYTYVAAEHCLQRVGNAPEREHLNSWSPFLATGAAANGGAANPTVLAPTLPAMLILAADLGGLRQRYGLRGLRLILTESGHMAQNLMLCAAAMELKTIPLSGFADDVVNTALHLDGIDSTAIGLLPLGSEPDPETRA</sequence>
<dbReference type="RefSeq" id="WP_161449254.1">
    <property type="nucleotide sequence ID" value="NZ_WYDN01000008.1"/>
</dbReference>
<dbReference type="InterPro" id="IPR000415">
    <property type="entry name" value="Nitroreductase-like"/>
</dbReference>
<evidence type="ECO:0000259" key="2">
    <source>
        <dbReference type="Pfam" id="PF14028"/>
    </source>
</evidence>
<dbReference type="Proteomes" id="UP000477543">
    <property type="component" value="Unassembled WGS sequence"/>
</dbReference>
<dbReference type="GO" id="GO:0016491">
    <property type="term" value="F:oxidoreductase activity"/>
    <property type="evidence" value="ECO:0007669"/>
    <property type="project" value="InterPro"/>
</dbReference>
<dbReference type="InterPro" id="IPR052544">
    <property type="entry name" value="Bacteriocin_Proc_Enz"/>
</dbReference>
<accession>A0A6L9G5V1</accession>
<dbReference type="PANTHER" id="PTHR43745">
    <property type="entry name" value="NITROREDUCTASE MJ1384-RELATED"/>
    <property type="match status" value="1"/>
</dbReference>
<organism evidence="3 4">
    <name type="scientific">Glutamicibacter soli</name>
    <dbReference type="NCBI Taxonomy" id="453836"/>
    <lineage>
        <taxon>Bacteria</taxon>
        <taxon>Bacillati</taxon>
        <taxon>Actinomycetota</taxon>
        <taxon>Actinomycetes</taxon>
        <taxon>Micrococcales</taxon>
        <taxon>Micrococcaceae</taxon>
        <taxon>Glutamicibacter</taxon>
    </lineage>
</organism>
<dbReference type="AlphaFoldDB" id="A0A6L9G5V1"/>
<gene>
    <name evidence="3" type="ORF">GT020_10535</name>
</gene>
<evidence type="ECO:0000259" key="1">
    <source>
        <dbReference type="Pfam" id="PF00881"/>
    </source>
</evidence>
<comment type="caution">
    <text evidence="3">The sequence shown here is derived from an EMBL/GenBank/DDBJ whole genome shotgun (WGS) entry which is preliminary data.</text>
</comment>
<dbReference type="InterPro" id="IPR023809">
    <property type="entry name" value="Thiopep_bacteriocin_synth_dom"/>
</dbReference>
<dbReference type="SUPFAM" id="SSF55469">
    <property type="entry name" value="FMN-dependent nitroreductase-like"/>
    <property type="match status" value="1"/>
</dbReference>
<evidence type="ECO:0000313" key="3">
    <source>
        <dbReference type="EMBL" id="NAZ16497.1"/>
    </source>
</evidence>
<dbReference type="NCBIfam" id="TIGR03605">
    <property type="entry name" value="antibiot_sagB"/>
    <property type="match status" value="1"/>
</dbReference>
<dbReference type="InterPro" id="IPR020051">
    <property type="entry name" value="SagB-type_dehydrogenase"/>
</dbReference>
<dbReference type="CDD" id="cd02142">
    <property type="entry name" value="McbC_SagB-like_oxidoreductase"/>
    <property type="match status" value="1"/>
</dbReference>
<dbReference type="Pfam" id="PF14028">
    <property type="entry name" value="Lant_dehydr_C"/>
    <property type="match status" value="1"/>
</dbReference>
<dbReference type="InterPro" id="IPR029479">
    <property type="entry name" value="Nitroreductase"/>
</dbReference>
<protein>
    <submittedName>
        <fullName evidence="3">SagB/ThcOx family dehydrogenase</fullName>
    </submittedName>
</protein>
<reference evidence="3 4" key="1">
    <citation type="submission" date="2020-01" db="EMBL/GenBank/DDBJ databases">
        <title>Glutamicibacter soli M275.</title>
        <authorList>
            <person name="Meng X."/>
        </authorList>
    </citation>
    <scope>NUCLEOTIDE SEQUENCE [LARGE SCALE GENOMIC DNA]</scope>
    <source>
        <strain evidence="3 4">M275</strain>
    </source>
</reference>
<name>A0A6L9G5V1_9MICC</name>
<evidence type="ECO:0000313" key="4">
    <source>
        <dbReference type="Proteomes" id="UP000477543"/>
    </source>
</evidence>
<feature type="domain" description="Thiopeptide-type bacteriocin biosynthesis" evidence="2">
    <location>
        <begin position="24"/>
        <end position="312"/>
    </location>
</feature>
<dbReference type="NCBIfam" id="TIGR03891">
    <property type="entry name" value="thiopep_ocin"/>
    <property type="match status" value="1"/>
</dbReference>
<dbReference type="Gene3D" id="3.40.109.10">
    <property type="entry name" value="NADH Oxidase"/>
    <property type="match status" value="1"/>
</dbReference>